<dbReference type="Proteomes" id="UP000046392">
    <property type="component" value="Unplaced"/>
</dbReference>
<accession>A0A0N5CIL4</accession>
<protein>
    <submittedName>
        <fullName evidence="2">Uncharacterized protein</fullName>
    </submittedName>
</protein>
<dbReference type="WBParaSite" id="SPAL_0001766900.1">
    <property type="protein sequence ID" value="SPAL_0001766900.1"/>
    <property type="gene ID" value="SPAL_0001766900"/>
</dbReference>
<name>A0A0N5CIL4_STREA</name>
<evidence type="ECO:0000313" key="2">
    <source>
        <dbReference type="WBParaSite" id="SPAL_0001766900.1"/>
    </source>
</evidence>
<proteinExistence type="predicted"/>
<keyword evidence="1" id="KW-1185">Reference proteome</keyword>
<organism evidence="1 2">
    <name type="scientific">Strongyloides papillosus</name>
    <name type="common">Intestinal threadworm</name>
    <dbReference type="NCBI Taxonomy" id="174720"/>
    <lineage>
        <taxon>Eukaryota</taxon>
        <taxon>Metazoa</taxon>
        <taxon>Ecdysozoa</taxon>
        <taxon>Nematoda</taxon>
        <taxon>Chromadorea</taxon>
        <taxon>Rhabditida</taxon>
        <taxon>Tylenchina</taxon>
        <taxon>Panagrolaimomorpha</taxon>
        <taxon>Strongyloidoidea</taxon>
        <taxon>Strongyloididae</taxon>
        <taxon>Strongyloides</taxon>
    </lineage>
</organism>
<dbReference type="InterPro" id="IPR012340">
    <property type="entry name" value="NA-bd_OB-fold"/>
</dbReference>
<sequence length="204" mass="23333">MQEEKEANNQIECIVIDDDKVEVTMIKNPITQLPNGPNRILLSSIGEKESEYNTVMIGKAVTTKYLKIQQFEGLHSMKFSPFSKISLCQIPDIQRRLEMLKYNDFEEKNKSIPPTASQINGNENINITGKIKSFKDFLITAFDNCAEKLLQKTAEDVSNILNGHGNCDMYGITSNLIKKNYIFYIRKKNSDLIAYDCKEVINQH</sequence>
<evidence type="ECO:0000313" key="1">
    <source>
        <dbReference type="Proteomes" id="UP000046392"/>
    </source>
</evidence>
<reference evidence="2" key="1">
    <citation type="submission" date="2017-02" db="UniProtKB">
        <authorList>
            <consortium name="WormBaseParasite"/>
        </authorList>
    </citation>
    <scope>IDENTIFICATION</scope>
</reference>
<dbReference type="AlphaFoldDB" id="A0A0N5CIL4"/>
<dbReference type="Gene3D" id="2.40.50.140">
    <property type="entry name" value="Nucleic acid-binding proteins"/>
    <property type="match status" value="1"/>
</dbReference>